<dbReference type="GO" id="GO:0032993">
    <property type="term" value="C:protein-DNA complex"/>
    <property type="evidence" value="ECO:0007669"/>
    <property type="project" value="TreeGrafter"/>
</dbReference>
<dbReference type="PANTHER" id="PTHR30346">
    <property type="entry name" value="TRANSCRIPTIONAL DUAL REGULATOR HCAR-RELATED"/>
    <property type="match status" value="1"/>
</dbReference>
<keyword evidence="4" id="KW-0804">Transcription</keyword>
<keyword evidence="7" id="KW-1185">Reference proteome</keyword>
<protein>
    <submittedName>
        <fullName evidence="6">LysR family transcriptional regulator</fullName>
    </submittedName>
</protein>
<dbReference type="PRINTS" id="PR00039">
    <property type="entry name" value="HTHLYSR"/>
</dbReference>
<dbReference type="EMBL" id="PDJK01000002">
    <property type="protein sequence ID" value="PFG49885.1"/>
    <property type="molecule type" value="Genomic_DNA"/>
</dbReference>
<dbReference type="InterPro" id="IPR000847">
    <property type="entry name" value="LysR_HTH_N"/>
</dbReference>
<dbReference type="GO" id="GO:0003700">
    <property type="term" value="F:DNA-binding transcription factor activity"/>
    <property type="evidence" value="ECO:0007669"/>
    <property type="project" value="InterPro"/>
</dbReference>
<dbReference type="FunFam" id="1.10.10.10:FF:000001">
    <property type="entry name" value="LysR family transcriptional regulator"/>
    <property type="match status" value="1"/>
</dbReference>
<dbReference type="RefSeq" id="WP_098513721.1">
    <property type="nucleotide sequence ID" value="NZ_JBIAKZ010000020.1"/>
</dbReference>
<comment type="caution">
    <text evidence="6">The sequence shown here is derived from an EMBL/GenBank/DDBJ whole genome shotgun (WGS) entry which is preliminary data.</text>
</comment>
<dbReference type="SUPFAM" id="SSF46785">
    <property type="entry name" value="Winged helix' DNA-binding domain"/>
    <property type="match status" value="1"/>
</dbReference>
<evidence type="ECO:0000313" key="6">
    <source>
        <dbReference type="EMBL" id="PFG49885.1"/>
    </source>
</evidence>
<dbReference type="SUPFAM" id="SSF53850">
    <property type="entry name" value="Periplasmic binding protein-like II"/>
    <property type="match status" value="1"/>
</dbReference>
<dbReference type="PANTHER" id="PTHR30346:SF0">
    <property type="entry name" value="HCA OPERON TRANSCRIPTIONAL ACTIVATOR HCAR"/>
    <property type="match status" value="1"/>
</dbReference>
<dbReference type="InterPro" id="IPR036388">
    <property type="entry name" value="WH-like_DNA-bd_sf"/>
</dbReference>
<evidence type="ECO:0000259" key="5">
    <source>
        <dbReference type="PROSITE" id="PS50931"/>
    </source>
</evidence>
<evidence type="ECO:0000313" key="7">
    <source>
        <dbReference type="Proteomes" id="UP000243542"/>
    </source>
</evidence>
<feature type="domain" description="HTH lysR-type" evidence="5">
    <location>
        <begin position="2"/>
        <end position="59"/>
    </location>
</feature>
<evidence type="ECO:0000256" key="2">
    <source>
        <dbReference type="ARBA" id="ARBA00023015"/>
    </source>
</evidence>
<comment type="similarity">
    <text evidence="1">Belongs to the LysR transcriptional regulatory family.</text>
</comment>
<dbReference type="AlphaFoldDB" id="A0A2A9FHG8"/>
<sequence>MMSFAQLRCFVAVAEELHFGRAAHRLQMTQPPLSRQIALLEQELKVVLFDRSRRSVRLTRAGAAFLDEARQLLRGAERAAETARLVCTGRRGRLSMGFTAASAYRNLGQVLLPIQQRLPEVEISLREMVSGVQLDALSNGELDLAMIRPPVRRDDIESRILHREGLVAAIPRGSDLARSGEPLTPADFDGRDLIMYRPPEARYFHDLITRIFHDAGATPHYPHHLAQIHSMLALVNVGLGAALVPETAAEVRYPGVEFRPVRLPDWGRVELAIAWRRDNGNPALAAALDTLRPPVHGVPVVG</sequence>
<dbReference type="GO" id="GO:0003677">
    <property type="term" value="F:DNA binding"/>
    <property type="evidence" value="ECO:0007669"/>
    <property type="project" value="UniProtKB-KW"/>
</dbReference>
<organism evidence="6 7">
    <name type="scientific">Amycolatopsis sulphurea</name>
    <dbReference type="NCBI Taxonomy" id="76022"/>
    <lineage>
        <taxon>Bacteria</taxon>
        <taxon>Bacillati</taxon>
        <taxon>Actinomycetota</taxon>
        <taxon>Actinomycetes</taxon>
        <taxon>Pseudonocardiales</taxon>
        <taxon>Pseudonocardiaceae</taxon>
        <taxon>Amycolatopsis</taxon>
    </lineage>
</organism>
<dbReference type="Proteomes" id="UP000243542">
    <property type="component" value="Unassembled WGS sequence"/>
</dbReference>
<keyword evidence="3" id="KW-0238">DNA-binding</keyword>
<reference evidence="6 7" key="1">
    <citation type="submission" date="2017-10" db="EMBL/GenBank/DDBJ databases">
        <title>Sequencing the genomes of 1000 actinobacteria strains.</title>
        <authorList>
            <person name="Klenk H.-P."/>
        </authorList>
    </citation>
    <scope>NUCLEOTIDE SEQUENCE [LARGE SCALE GENOMIC DNA]</scope>
    <source>
        <strain evidence="6 7">DSM 46092</strain>
    </source>
</reference>
<evidence type="ECO:0000256" key="3">
    <source>
        <dbReference type="ARBA" id="ARBA00023125"/>
    </source>
</evidence>
<keyword evidence="2" id="KW-0805">Transcription regulation</keyword>
<accession>A0A2A9FHG8</accession>
<dbReference type="Pfam" id="PF00126">
    <property type="entry name" value="HTH_1"/>
    <property type="match status" value="1"/>
</dbReference>
<dbReference type="InterPro" id="IPR036390">
    <property type="entry name" value="WH_DNA-bd_sf"/>
</dbReference>
<dbReference type="Gene3D" id="3.40.190.10">
    <property type="entry name" value="Periplasmic binding protein-like II"/>
    <property type="match status" value="2"/>
</dbReference>
<evidence type="ECO:0000256" key="1">
    <source>
        <dbReference type="ARBA" id="ARBA00009437"/>
    </source>
</evidence>
<name>A0A2A9FHG8_9PSEU</name>
<evidence type="ECO:0000256" key="4">
    <source>
        <dbReference type="ARBA" id="ARBA00023163"/>
    </source>
</evidence>
<dbReference type="InterPro" id="IPR005119">
    <property type="entry name" value="LysR_subst-bd"/>
</dbReference>
<dbReference type="PROSITE" id="PS50931">
    <property type="entry name" value="HTH_LYSR"/>
    <property type="match status" value="1"/>
</dbReference>
<dbReference type="Gene3D" id="1.10.10.10">
    <property type="entry name" value="Winged helix-like DNA-binding domain superfamily/Winged helix DNA-binding domain"/>
    <property type="match status" value="1"/>
</dbReference>
<proteinExistence type="inferred from homology"/>
<dbReference type="Pfam" id="PF03466">
    <property type="entry name" value="LysR_substrate"/>
    <property type="match status" value="1"/>
</dbReference>
<gene>
    <name evidence="6" type="ORF">ATK36_5075</name>
</gene>